<accession>A0A2P5E8T7</accession>
<evidence type="ECO:0000313" key="3">
    <source>
        <dbReference type="Proteomes" id="UP000237000"/>
    </source>
</evidence>
<reference evidence="3" key="1">
    <citation type="submission" date="2016-06" db="EMBL/GenBank/DDBJ databases">
        <title>Parallel loss of symbiosis genes in relatives of nitrogen-fixing non-legume Parasponia.</title>
        <authorList>
            <person name="Van Velzen R."/>
            <person name="Holmer R."/>
            <person name="Bu F."/>
            <person name="Rutten L."/>
            <person name="Van Zeijl A."/>
            <person name="Liu W."/>
            <person name="Santuari L."/>
            <person name="Cao Q."/>
            <person name="Sharma T."/>
            <person name="Shen D."/>
            <person name="Roswanjaya Y."/>
            <person name="Wardhani T."/>
            <person name="Kalhor M.S."/>
            <person name="Jansen J."/>
            <person name="Van den Hoogen J."/>
            <person name="Gungor B."/>
            <person name="Hartog M."/>
            <person name="Hontelez J."/>
            <person name="Verver J."/>
            <person name="Yang W.-C."/>
            <person name="Schijlen E."/>
            <person name="Repin R."/>
            <person name="Schilthuizen M."/>
            <person name="Schranz E."/>
            <person name="Heidstra R."/>
            <person name="Miyata K."/>
            <person name="Fedorova E."/>
            <person name="Kohlen W."/>
            <person name="Bisseling T."/>
            <person name="Smit S."/>
            <person name="Geurts R."/>
        </authorList>
    </citation>
    <scope>NUCLEOTIDE SEQUENCE [LARGE SCALE GENOMIC DNA]</scope>
    <source>
        <strain evidence="3">cv. RG33-2</strain>
    </source>
</reference>
<proteinExistence type="predicted"/>
<gene>
    <name evidence="2" type="ORF">TorRG33x02_222850</name>
</gene>
<name>A0A2P5E8T7_TREOI</name>
<evidence type="ECO:0000313" key="2">
    <source>
        <dbReference type="EMBL" id="PON81962.1"/>
    </source>
</evidence>
<dbReference type="AlphaFoldDB" id="A0A2P5E8T7"/>
<organism evidence="2 3">
    <name type="scientific">Trema orientale</name>
    <name type="common">Charcoal tree</name>
    <name type="synonym">Celtis orientalis</name>
    <dbReference type="NCBI Taxonomy" id="63057"/>
    <lineage>
        <taxon>Eukaryota</taxon>
        <taxon>Viridiplantae</taxon>
        <taxon>Streptophyta</taxon>
        <taxon>Embryophyta</taxon>
        <taxon>Tracheophyta</taxon>
        <taxon>Spermatophyta</taxon>
        <taxon>Magnoliopsida</taxon>
        <taxon>eudicotyledons</taxon>
        <taxon>Gunneridae</taxon>
        <taxon>Pentapetalae</taxon>
        <taxon>rosids</taxon>
        <taxon>fabids</taxon>
        <taxon>Rosales</taxon>
        <taxon>Cannabaceae</taxon>
        <taxon>Trema</taxon>
    </lineage>
</organism>
<feature type="non-terminal residue" evidence="2">
    <location>
        <position position="1"/>
    </location>
</feature>
<feature type="chain" id="PRO_5015187308" evidence="1">
    <location>
        <begin position="23"/>
        <end position="56"/>
    </location>
</feature>
<keyword evidence="1" id="KW-0732">Signal</keyword>
<dbReference type="EMBL" id="JXTC01000205">
    <property type="protein sequence ID" value="PON81962.1"/>
    <property type="molecule type" value="Genomic_DNA"/>
</dbReference>
<dbReference type="Proteomes" id="UP000237000">
    <property type="component" value="Unassembled WGS sequence"/>
</dbReference>
<sequence>VLFLTFAIKSCIALYLARLSYGEEEEECFYNNRFQEIRKNKTLFTKWQKPKAIRQR</sequence>
<feature type="signal peptide" evidence="1">
    <location>
        <begin position="1"/>
        <end position="22"/>
    </location>
</feature>
<keyword evidence="3" id="KW-1185">Reference proteome</keyword>
<comment type="caution">
    <text evidence="2">The sequence shown here is derived from an EMBL/GenBank/DDBJ whole genome shotgun (WGS) entry which is preliminary data.</text>
</comment>
<dbReference type="InParanoid" id="A0A2P5E8T7"/>
<evidence type="ECO:0000256" key="1">
    <source>
        <dbReference type="SAM" id="SignalP"/>
    </source>
</evidence>
<protein>
    <submittedName>
        <fullName evidence="2">Uncharacterized protein</fullName>
    </submittedName>
</protein>